<dbReference type="EMBL" id="VEVO01000014">
    <property type="protein sequence ID" value="KAF0031132.1"/>
    <property type="molecule type" value="Genomic_DNA"/>
</dbReference>
<protein>
    <submittedName>
        <fullName evidence="1">Uncharacterized protein</fullName>
    </submittedName>
</protein>
<organism evidence="1 2">
    <name type="scientific">Scophthalmus maximus</name>
    <name type="common">Turbot</name>
    <name type="synonym">Psetta maxima</name>
    <dbReference type="NCBI Taxonomy" id="52904"/>
    <lineage>
        <taxon>Eukaryota</taxon>
        <taxon>Metazoa</taxon>
        <taxon>Chordata</taxon>
        <taxon>Craniata</taxon>
        <taxon>Vertebrata</taxon>
        <taxon>Euteleostomi</taxon>
        <taxon>Actinopterygii</taxon>
        <taxon>Neopterygii</taxon>
        <taxon>Teleostei</taxon>
        <taxon>Neoteleostei</taxon>
        <taxon>Acanthomorphata</taxon>
        <taxon>Carangaria</taxon>
        <taxon>Pleuronectiformes</taxon>
        <taxon>Pleuronectoidei</taxon>
        <taxon>Scophthalmidae</taxon>
        <taxon>Scophthalmus</taxon>
    </lineage>
</organism>
<evidence type="ECO:0000313" key="2">
    <source>
        <dbReference type="Proteomes" id="UP000438429"/>
    </source>
</evidence>
<proteinExistence type="predicted"/>
<dbReference type="Proteomes" id="UP000438429">
    <property type="component" value="Unassembled WGS sequence"/>
</dbReference>
<evidence type="ECO:0000313" key="1">
    <source>
        <dbReference type="EMBL" id="KAF0031132.1"/>
    </source>
</evidence>
<dbReference type="AlphaFoldDB" id="A0A6A4SLD3"/>
<sequence>MESVRIVEVDTVRRRYEMEKSICQPDVKMLLCYAHPHADVYPDIKQTGSLPTALMVRITSSKHLSEHRGERREELREIVSVAGYDPDSSSMEHFIVKLNVFHLRNTKEKTDMWQHKS</sequence>
<reference evidence="1 2" key="1">
    <citation type="submission" date="2019-06" db="EMBL/GenBank/DDBJ databases">
        <title>Draft genomes of female and male turbot (Scophthalmus maximus).</title>
        <authorList>
            <person name="Xu H."/>
            <person name="Xu X.-W."/>
            <person name="Shao C."/>
            <person name="Chen S."/>
        </authorList>
    </citation>
    <scope>NUCLEOTIDE SEQUENCE [LARGE SCALE GENOMIC DNA]</scope>
    <source>
        <strain evidence="1">Ysfricsl-2016a</strain>
        <tissue evidence="1">Blood</tissue>
    </source>
</reference>
<name>A0A6A4SLD3_SCOMX</name>
<accession>A0A6A4SLD3</accession>
<gene>
    <name evidence="1" type="ORF">F2P81_015687</name>
</gene>
<comment type="caution">
    <text evidence="1">The sequence shown here is derived from an EMBL/GenBank/DDBJ whole genome shotgun (WGS) entry which is preliminary data.</text>
</comment>